<dbReference type="InterPro" id="IPR006379">
    <property type="entry name" value="HAD-SF_hydro_IIB"/>
</dbReference>
<evidence type="ECO:0000313" key="3">
    <source>
        <dbReference type="Proteomes" id="UP000185655"/>
    </source>
</evidence>
<reference evidence="2 3" key="2">
    <citation type="submission" date="2016-11" db="EMBL/GenBank/DDBJ databases">
        <authorList>
            <person name="Jaros S."/>
            <person name="Januszkiewicz K."/>
            <person name="Wedrychowicz H."/>
        </authorList>
    </citation>
    <scope>NUCLEOTIDE SEQUENCE [LARGE SCALE GENOMIC DNA]</scope>
    <source>
        <strain evidence="2 3">DSM 22330</strain>
    </source>
</reference>
<name>A0A1K2HEU9_9LACT</name>
<dbReference type="CDD" id="cd07517">
    <property type="entry name" value="HAD_HPP"/>
    <property type="match status" value="1"/>
</dbReference>
<dbReference type="Proteomes" id="UP000218979">
    <property type="component" value="Unassembled WGS sequence"/>
</dbReference>
<dbReference type="OrthoDB" id="9810101at2"/>
<dbReference type="PANTHER" id="PTHR10000:SF25">
    <property type="entry name" value="PHOSPHATASE YKRA-RELATED"/>
    <property type="match status" value="1"/>
</dbReference>
<evidence type="ECO:0000313" key="2">
    <source>
        <dbReference type="EMBL" id="SFZ75041.1"/>
    </source>
</evidence>
<dbReference type="GO" id="GO:0000287">
    <property type="term" value="F:magnesium ion binding"/>
    <property type="evidence" value="ECO:0007669"/>
    <property type="project" value="TreeGrafter"/>
</dbReference>
<dbReference type="InterPro" id="IPR000150">
    <property type="entry name" value="Cof"/>
</dbReference>
<dbReference type="NCBIfam" id="TIGR00099">
    <property type="entry name" value="Cof-subfamily"/>
    <property type="match status" value="1"/>
</dbReference>
<organism evidence="2 3">
    <name type="scientific">Pseudolactococcus chungangensis CAU 28 = DSM 22330</name>
    <dbReference type="NCBI Taxonomy" id="1122154"/>
    <lineage>
        <taxon>Bacteria</taxon>
        <taxon>Bacillati</taxon>
        <taxon>Bacillota</taxon>
        <taxon>Bacilli</taxon>
        <taxon>Lactobacillales</taxon>
        <taxon>Streptococcaceae</taxon>
        <taxon>Pseudolactococcus</taxon>
    </lineage>
</organism>
<dbReference type="GO" id="GO:0005829">
    <property type="term" value="C:cytosol"/>
    <property type="evidence" value="ECO:0007669"/>
    <property type="project" value="TreeGrafter"/>
</dbReference>
<evidence type="ECO:0000313" key="4">
    <source>
        <dbReference type="Proteomes" id="UP000218979"/>
    </source>
</evidence>
<dbReference type="InterPro" id="IPR036412">
    <property type="entry name" value="HAD-like_sf"/>
</dbReference>
<protein>
    <submittedName>
        <fullName evidence="1">Haloacid dehalogenase</fullName>
    </submittedName>
</protein>
<dbReference type="InterPro" id="IPR021130">
    <property type="entry name" value="PRib-ATP_PPHydrolase-like"/>
</dbReference>
<dbReference type="SFLD" id="SFLDS00003">
    <property type="entry name" value="Haloacid_Dehalogenase"/>
    <property type="match status" value="1"/>
</dbReference>
<dbReference type="STRING" id="1122154.SAMN02746068_01450"/>
<dbReference type="Gene3D" id="3.30.1240.10">
    <property type="match status" value="1"/>
</dbReference>
<dbReference type="GO" id="GO:0016791">
    <property type="term" value="F:phosphatase activity"/>
    <property type="evidence" value="ECO:0007669"/>
    <property type="project" value="TreeGrafter"/>
</dbReference>
<accession>A0A1K2HEU9</accession>
<dbReference type="EMBL" id="FPKS01000007">
    <property type="protein sequence ID" value="SFZ75041.1"/>
    <property type="molecule type" value="Genomic_DNA"/>
</dbReference>
<dbReference type="PROSITE" id="PS01229">
    <property type="entry name" value="COF_2"/>
    <property type="match status" value="1"/>
</dbReference>
<keyword evidence="4" id="KW-1185">Reference proteome</keyword>
<dbReference type="InterPro" id="IPR023214">
    <property type="entry name" value="HAD_sf"/>
</dbReference>
<dbReference type="Gene3D" id="1.10.3420.10">
    <property type="entry name" value="putative ntp pyrophosphohydrolase like domain"/>
    <property type="match status" value="1"/>
</dbReference>
<dbReference type="Proteomes" id="UP000185655">
    <property type="component" value="Unassembled WGS sequence"/>
</dbReference>
<dbReference type="EMBL" id="JXJT01000008">
    <property type="protein sequence ID" value="PCS03598.1"/>
    <property type="molecule type" value="Genomic_DNA"/>
</dbReference>
<dbReference type="Gene3D" id="3.40.50.1000">
    <property type="entry name" value="HAD superfamily/HAD-like"/>
    <property type="match status" value="1"/>
</dbReference>
<dbReference type="Pfam" id="PF01503">
    <property type="entry name" value="PRA-PH"/>
    <property type="match status" value="1"/>
</dbReference>
<evidence type="ECO:0000313" key="1">
    <source>
        <dbReference type="EMBL" id="PCS03598.1"/>
    </source>
</evidence>
<dbReference type="SUPFAM" id="SSF56784">
    <property type="entry name" value="HAD-like"/>
    <property type="match status" value="1"/>
</dbReference>
<gene>
    <name evidence="1" type="ORF">RR45_GL002014</name>
    <name evidence="2" type="ORF">SAMN02746068_01450</name>
</gene>
<dbReference type="Pfam" id="PF08282">
    <property type="entry name" value="Hydrolase_3"/>
    <property type="match status" value="1"/>
</dbReference>
<reference evidence="1 4" key="1">
    <citation type="submission" date="2014-12" db="EMBL/GenBank/DDBJ databases">
        <title>Draft genome sequences of 10 type strains of Lactococcus.</title>
        <authorList>
            <person name="Sun Z."/>
            <person name="Zhong Z."/>
            <person name="Liu W."/>
            <person name="Zhang W."/>
            <person name="Zhang H."/>
        </authorList>
    </citation>
    <scope>NUCLEOTIDE SEQUENCE [LARGE SCALE GENOMIC DNA]</scope>
    <source>
        <strain evidence="1 4">DSM 22330</strain>
    </source>
</reference>
<dbReference type="RefSeq" id="WP_031366739.1">
    <property type="nucleotide sequence ID" value="NZ_FPKS01000007.1"/>
</dbReference>
<dbReference type="PANTHER" id="PTHR10000">
    <property type="entry name" value="PHOSPHOSERINE PHOSPHATASE"/>
    <property type="match status" value="1"/>
</dbReference>
<dbReference type="CDD" id="cd11545">
    <property type="entry name" value="NTP-PPase_YP_001813558"/>
    <property type="match status" value="1"/>
</dbReference>
<dbReference type="NCBIfam" id="TIGR01484">
    <property type="entry name" value="HAD-SF-IIB"/>
    <property type="match status" value="1"/>
</dbReference>
<dbReference type="InterPro" id="IPR023292">
    <property type="entry name" value="NTP_PyroPHydrolase-like_dom_sf"/>
</dbReference>
<dbReference type="SFLD" id="SFLDG01140">
    <property type="entry name" value="C2.B:_Phosphomannomutase_and_P"/>
    <property type="match status" value="1"/>
</dbReference>
<dbReference type="AlphaFoldDB" id="A0A1K2HEU9"/>
<proteinExistence type="predicted"/>
<sequence length="468" mass="51319">MNIKAVFFDLDGTLFTSTRNVAATTKRAIVELHKNKILVGVATGRGPAFVLPLMETLGLDFAVTYNGQYIFTPDAVISTSPIDKKTLRDVIEFSRRHGRDVSLGMANGVHGSGLVKFGETRTAQVIASILPQKMSGLTKSGFKNVIRKIKPQSKNLADNIRQPVYQVIMVATSDETDDIMDNFPELQATRSNAYSADLITKGNSKLKGIEKVGRKFGFDLSQVMAFGDSDNDLEMLSGVGLGIGMGNATPAIKRVASYITDNNNSDGIAKALSHFGLINFKHAASFISKDDNFNKVKEFHRVMDGKTQEMPRVFLPEEASNRAGFKVEEIVEFLFAAANANVPVFDELTENLHESIDKAASKVKAKPIPEGENALTGEVDALLDLLYFTYGSFALMGVDPHAIFKAVHQANMGKIFPDGQPHFDPVTHKVMKPDNWEADFAPEGKIEAELERQIRVAMSKLSKAKDEQ</sequence>